<dbReference type="EMBL" id="SULG01000062">
    <property type="protein sequence ID" value="TLD41094.1"/>
    <property type="molecule type" value="Genomic_DNA"/>
</dbReference>
<reference evidence="1 2" key="1">
    <citation type="submission" date="2019-04" db="EMBL/GenBank/DDBJ databases">
        <title>Genome of a novel bacterium Candidatus Jettenia ecosi reconstructed from metagenome of an anammox bioreactor.</title>
        <authorList>
            <person name="Mardanov A.V."/>
            <person name="Beletsky A.V."/>
            <person name="Ravin N.V."/>
            <person name="Botchkova E.A."/>
            <person name="Litti Y.V."/>
            <person name="Nozhevnikova A.N."/>
        </authorList>
    </citation>
    <scope>NUCLEOTIDE SEQUENCE [LARGE SCALE GENOMIC DNA]</scope>
    <source>
        <strain evidence="1">J2</strain>
    </source>
</reference>
<comment type="caution">
    <text evidence="1">The sequence shown here is derived from an EMBL/GenBank/DDBJ whole genome shotgun (WGS) entry which is preliminary data.</text>
</comment>
<organism evidence="1 2">
    <name type="scientific">Candidatus Jettenia ecosi</name>
    <dbReference type="NCBI Taxonomy" id="2494326"/>
    <lineage>
        <taxon>Bacteria</taxon>
        <taxon>Pseudomonadati</taxon>
        <taxon>Planctomycetota</taxon>
        <taxon>Candidatus Brocadiia</taxon>
        <taxon>Candidatus Brocadiales</taxon>
        <taxon>Candidatus Brocadiaceae</taxon>
        <taxon>Candidatus Jettenia</taxon>
    </lineage>
</organism>
<name>A0A533Q8T3_9BACT</name>
<evidence type="ECO:0000313" key="2">
    <source>
        <dbReference type="Proteomes" id="UP000319783"/>
    </source>
</evidence>
<dbReference type="Proteomes" id="UP000319783">
    <property type="component" value="Unassembled WGS sequence"/>
</dbReference>
<evidence type="ECO:0000313" key="1">
    <source>
        <dbReference type="EMBL" id="TLD41094.1"/>
    </source>
</evidence>
<dbReference type="AlphaFoldDB" id="A0A533Q8T3"/>
<protein>
    <submittedName>
        <fullName evidence="1">Uncharacterized protein</fullName>
    </submittedName>
</protein>
<gene>
    <name evidence="1" type="ORF">JETT_2615</name>
</gene>
<proteinExistence type="predicted"/>
<accession>A0A533Q8T3</accession>
<sequence length="105" mass="12492">MGSGCKPEPAGAAWCFYVKVTYRSDEAKVLNITCFYKHFTLMGLFFKKLQGYGLKRLRSYELWYILVYNLMKWRRISKRFCSGKARLATTRFSLRCESRQRPHET</sequence>